<proteinExistence type="predicted"/>
<name>A0ABR3MWH8_9TELE</name>
<dbReference type="Proteomes" id="UP001558613">
    <property type="component" value="Unassembled WGS sequence"/>
</dbReference>
<feature type="chain" id="PRO_5045477534" description="Secreted protein" evidence="1">
    <location>
        <begin position="19"/>
        <end position="128"/>
    </location>
</feature>
<organism evidence="2 3">
    <name type="scientific">Cirrhinus molitorella</name>
    <name type="common">mud carp</name>
    <dbReference type="NCBI Taxonomy" id="172907"/>
    <lineage>
        <taxon>Eukaryota</taxon>
        <taxon>Metazoa</taxon>
        <taxon>Chordata</taxon>
        <taxon>Craniata</taxon>
        <taxon>Vertebrata</taxon>
        <taxon>Euteleostomi</taxon>
        <taxon>Actinopterygii</taxon>
        <taxon>Neopterygii</taxon>
        <taxon>Teleostei</taxon>
        <taxon>Ostariophysi</taxon>
        <taxon>Cypriniformes</taxon>
        <taxon>Cyprinidae</taxon>
        <taxon>Labeoninae</taxon>
        <taxon>Labeonini</taxon>
        <taxon>Cirrhinus</taxon>
    </lineage>
</organism>
<comment type="caution">
    <text evidence="2">The sequence shown here is derived from an EMBL/GenBank/DDBJ whole genome shotgun (WGS) entry which is preliminary data.</text>
</comment>
<keyword evidence="3" id="KW-1185">Reference proteome</keyword>
<keyword evidence="1" id="KW-0732">Signal</keyword>
<feature type="signal peptide" evidence="1">
    <location>
        <begin position="1"/>
        <end position="18"/>
    </location>
</feature>
<evidence type="ECO:0008006" key="4">
    <source>
        <dbReference type="Google" id="ProtNLM"/>
    </source>
</evidence>
<protein>
    <recommendedName>
        <fullName evidence="4">Secreted protein</fullName>
    </recommendedName>
</protein>
<reference evidence="2 3" key="1">
    <citation type="submission" date="2023-09" db="EMBL/GenBank/DDBJ databases">
        <authorList>
            <person name="Wang M."/>
        </authorList>
    </citation>
    <scope>NUCLEOTIDE SEQUENCE [LARGE SCALE GENOMIC DNA]</scope>
    <source>
        <strain evidence="2">GT-2023</strain>
        <tissue evidence="2">Liver</tissue>
    </source>
</reference>
<dbReference type="EMBL" id="JAYMGO010000008">
    <property type="protein sequence ID" value="KAL1268964.1"/>
    <property type="molecule type" value="Genomic_DNA"/>
</dbReference>
<sequence>MMRRRMMMMMIVSGCVYQLSHTPTSAPPLCRTPATPPETPTAPRMRVVYVTSQSGGRGCTTSMRTSGSSCPEGGLKECGIFDHAGYFLASIHKFTDDINKQLLPWEPSPSKRRASCDDGDTEETVCKC</sequence>
<accession>A0ABR3MWH8</accession>
<evidence type="ECO:0000256" key="1">
    <source>
        <dbReference type="SAM" id="SignalP"/>
    </source>
</evidence>
<gene>
    <name evidence="2" type="ORF">QQF64_031253</name>
</gene>
<evidence type="ECO:0000313" key="3">
    <source>
        <dbReference type="Proteomes" id="UP001558613"/>
    </source>
</evidence>
<evidence type="ECO:0000313" key="2">
    <source>
        <dbReference type="EMBL" id="KAL1268964.1"/>
    </source>
</evidence>